<protein>
    <submittedName>
        <fullName evidence="1">Uncharacterized protein</fullName>
    </submittedName>
</protein>
<keyword evidence="2" id="KW-1185">Reference proteome</keyword>
<evidence type="ECO:0000313" key="2">
    <source>
        <dbReference type="Proteomes" id="UP001595711"/>
    </source>
</evidence>
<proteinExistence type="predicted"/>
<name>A0ABV7VA45_9PROT</name>
<reference evidence="2" key="1">
    <citation type="journal article" date="2019" name="Int. J. Syst. Evol. Microbiol.">
        <title>The Global Catalogue of Microorganisms (GCM) 10K type strain sequencing project: providing services to taxonomists for standard genome sequencing and annotation.</title>
        <authorList>
            <consortium name="The Broad Institute Genomics Platform"/>
            <consortium name="The Broad Institute Genome Sequencing Center for Infectious Disease"/>
            <person name="Wu L."/>
            <person name="Ma J."/>
        </authorList>
    </citation>
    <scope>NUCLEOTIDE SEQUENCE [LARGE SCALE GENOMIC DNA]</scope>
    <source>
        <strain evidence="2">KCTC 42182</strain>
    </source>
</reference>
<evidence type="ECO:0000313" key="1">
    <source>
        <dbReference type="EMBL" id="MFC3674059.1"/>
    </source>
</evidence>
<accession>A0ABV7VA45</accession>
<dbReference type="RefSeq" id="WP_379720313.1">
    <property type="nucleotide sequence ID" value="NZ_JBHRYJ010000001.1"/>
</dbReference>
<comment type="caution">
    <text evidence="1">The sequence shown here is derived from an EMBL/GenBank/DDBJ whole genome shotgun (WGS) entry which is preliminary data.</text>
</comment>
<dbReference type="Proteomes" id="UP001595711">
    <property type="component" value="Unassembled WGS sequence"/>
</dbReference>
<organism evidence="1 2">
    <name type="scientific">Ferrovibrio xuzhouensis</name>
    <dbReference type="NCBI Taxonomy" id="1576914"/>
    <lineage>
        <taxon>Bacteria</taxon>
        <taxon>Pseudomonadati</taxon>
        <taxon>Pseudomonadota</taxon>
        <taxon>Alphaproteobacteria</taxon>
        <taxon>Rhodospirillales</taxon>
        <taxon>Rhodospirillaceae</taxon>
        <taxon>Ferrovibrio</taxon>
    </lineage>
</organism>
<dbReference type="EMBL" id="JBHRYJ010000001">
    <property type="protein sequence ID" value="MFC3674059.1"/>
    <property type="molecule type" value="Genomic_DNA"/>
</dbReference>
<sequence length="208" mass="23548">MEELIPSANVEDHPRVAELKRSFHTGPVDFLETTTDLNDDDYALMGKLIQLYCFADLNARRIIDAIHHATLGADARSGSRLRDAEVFPRLQGLVNRWIPDSPLKEGLLKAARTVEIHRIHRHNFAHWAARKVKEGDAFILFTKNAREGERRDGTPQNSDEMKYAIVLLAPLKPEIEKLIGHCAYLANQAARFEHGFEEFKRAISVDGA</sequence>
<gene>
    <name evidence="1" type="ORF">ACFOOQ_00800</name>
</gene>